<comment type="caution">
    <text evidence="1">The sequence shown here is derived from an EMBL/GenBank/DDBJ whole genome shotgun (WGS) entry which is preliminary data.</text>
</comment>
<reference evidence="1 2" key="1">
    <citation type="journal article" date="2020" name="ISME J.">
        <title>Comparative genomics reveals insights into cyanobacterial evolution and habitat adaptation.</title>
        <authorList>
            <person name="Chen M.Y."/>
            <person name="Teng W.K."/>
            <person name="Zhao L."/>
            <person name="Hu C.X."/>
            <person name="Zhou Y.K."/>
            <person name="Han B.P."/>
            <person name="Song L.R."/>
            <person name="Shu W.S."/>
        </authorList>
    </citation>
    <scope>NUCLEOTIDE SEQUENCE [LARGE SCALE GENOMIC DNA]</scope>
    <source>
        <strain evidence="1 2">FACHB-119</strain>
    </source>
</reference>
<gene>
    <name evidence="1" type="ORF">H6G83_28990</name>
</gene>
<keyword evidence="2" id="KW-1185">Reference proteome</keyword>
<dbReference type="RefSeq" id="WP_190478554.1">
    <property type="nucleotide sequence ID" value="NZ_JACJSG010000055.1"/>
</dbReference>
<dbReference type="Proteomes" id="UP000661112">
    <property type="component" value="Unassembled WGS sequence"/>
</dbReference>
<sequence>MTKGFGKSRDSDIPNEEKKARILQKLNDERDTILAFFWKNYLTQGNGAVIIRAVEDEVQMTYRPQDKINDYKDLKIVLGNDPNIAAVVFAYFKKNEYLVTTLIGTKTPPECYQDMPKDLKSEDL</sequence>
<accession>A0ABR8DDM1</accession>
<dbReference type="EMBL" id="JACJSG010000055">
    <property type="protein sequence ID" value="MBD2504598.1"/>
    <property type="molecule type" value="Genomic_DNA"/>
</dbReference>
<evidence type="ECO:0000313" key="2">
    <source>
        <dbReference type="Proteomes" id="UP000661112"/>
    </source>
</evidence>
<name>A0ABR8DDM1_9NOST</name>
<proteinExistence type="predicted"/>
<organism evidence="1 2">
    <name type="scientific">Anabaena azotica FACHB-119</name>
    <dbReference type="NCBI Taxonomy" id="947527"/>
    <lineage>
        <taxon>Bacteria</taxon>
        <taxon>Bacillati</taxon>
        <taxon>Cyanobacteriota</taxon>
        <taxon>Cyanophyceae</taxon>
        <taxon>Nostocales</taxon>
        <taxon>Nostocaceae</taxon>
        <taxon>Anabaena</taxon>
        <taxon>Anabaena azotica</taxon>
    </lineage>
</organism>
<evidence type="ECO:0000313" key="1">
    <source>
        <dbReference type="EMBL" id="MBD2504598.1"/>
    </source>
</evidence>
<protein>
    <submittedName>
        <fullName evidence="1">Uncharacterized protein</fullName>
    </submittedName>
</protein>